<reference evidence="3" key="5">
    <citation type="journal article" date="2007" name="Genome Res.">
        <title>Curated Genome Annotation of Oryza sativa ssp. japonica and Comparative Genome Analysis with Arabidopsis thaliana.</title>
        <authorList>
            <consortium name="The Rice Annotation Project (RAP)"/>
            <person name="Itoh T."/>
            <person name="Tanaka T."/>
            <person name="Barrero R.A."/>
            <person name="Yamasaki C."/>
            <person name="Fujii Y."/>
            <person name="Hilton P.B."/>
            <person name="Antonio B.A."/>
            <person name="Aono H."/>
            <person name="Apweiler R."/>
            <person name="Bruskiewich R."/>
            <person name="Bureau T."/>
            <person name="Burr F."/>
            <person name="Costa de Oliveira A."/>
            <person name="Fuks G."/>
            <person name="Habara T."/>
            <person name="Haberer G."/>
            <person name="Han B."/>
            <person name="Harada E."/>
            <person name="Hiraki A.T."/>
            <person name="Hirochika H."/>
            <person name="Hoen D."/>
            <person name="Hokari H."/>
            <person name="Hosokawa S."/>
            <person name="Hsing Y."/>
            <person name="Ikawa H."/>
            <person name="Ikeo K."/>
            <person name="Imanishi T."/>
            <person name="Ito Y."/>
            <person name="Jaiswal P."/>
            <person name="Kanno M."/>
            <person name="Kawahara Y."/>
            <person name="Kawamura T."/>
            <person name="Kawashima H."/>
            <person name="Khurana J.P."/>
            <person name="Kikuchi S."/>
            <person name="Komatsu S."/>
            <person name="Koyanagi K.O."/>
            <person name="Kubooka H."/>
            <person name="Lieberherr D."/>
            <person name="Lin Y.C."/>
            <person name="Lonsdale D."/>
            <person name="Matsumoto T."/>
            <person name="Matsuya A."/>
            <person name="McCombie W.R."/>
            <person name="Messing J."/>
            <person name="Miyao A."/>
            <person name="Mulder N."/>
            <person name="Nagamura Y."/>
            <person name="Nam J."/>
            <person name="Namiki N."/>
            <person name="Numa H."/>
            <person name="Nurimoto S."/>
            <person name="O'donovan C."/>
            <person name="Ohyanagi H."/>
            <person name="Okido T."/>
            <person name="Oota S."/>
            <person name="Osato N."/>
            <person name="Palmer L.E."/>
            <person name="Quetier F."/>
            <person name="Raghuvanshi S."/>
            <person name="Saichi N."/>
            <person name="Sakai H."/>
            <person name="Sakai Y."/>
            <person name="Sakata K."/>
            <person name="Sakurai T."/>
            <person name="Sato F."/>
            <person name="Sato Y."/>
            <person name="Schoof H."/>
            <person name="Seki M."/>
            <person name="Shibata M."/>
            <person name="Shimizu Y."/>
            <person name="Shinozaki K."/>
            <person name="Shinso Y."/>
            <person name="Singh N.K."/>
            <person name="Smith-White B."/>
            <person name="Takeda J."/>
            <person name="Tanino M."/>
            <person name="Tatusova T."/>
            <person name="Thongjuea S."/>
            <person name="Todokoro F."/>
            <person name="Tsugane M."/>
            <person name="Tyagi A.K."/>
            <person name="Vanavichit A."/>
            <person name="Wang A."/>
            <person name="Wing R.A."/>
            <person name="Yamaguchi K."/>
            <person name="Yamamoto M."/>
            <person name="Yamamoto N."/>
            <person name="Yu Y."/>
            <person name="Zhang H."/>
            <person name="Zhao Q."/>
            <person name="Higo K."/>
            <person name="Burr B."/>
            <person name="Gojobori T."/>
            <person name="Sasaki T."/>
        </authorList>
    </citation>
    <scope>NUCLEOTIDE SEQUENCE</scope>
</reference>
<sequence>MLVFSIPIRAARARFVSTSAAAAMASTAMVSPAPILSRSGMPFSLPASLLAAGTNARSYSGISAMEVSNSKVASEAGGTRREPTRASIAMPCSTDIELTCAVPV</sequence>
<reference evidence="3" key="4">
    <citation type="journal article" date="2006" name="Nucleic Acids Res.">
        <title>The Rice Annotation Project Database (RAP-DB): hub for Oryza sativa ssp. japonica genome information.</title>
        <authorList>
            <person name="Ohyanagi H."/>
            <person name="Tanaka T."/>
            <person name="Sakai H."/>
            <person name="Shigemoto Y."/>
            <person name="Yamaguchi K."/>
            <person name="Habara T."/>
            <person name="Fujii Y."/>
            <person name="Antonio B.A."/>
            <person name="Nagamura Y."/>
            <person name="Imanishi T."/>
            <person name="Ikeo K."/>
            <person name="Itoh T."/>
            <person name="Gojobori T."/>
            <person name="Sasaki T."/>
        </authorList>
    </citation>
    <scope>NUCLEOTIDE SEQUENCE</scope>
</reference>
<dbReference type="Gramene" id="Os06t0706000-01">
    <property type="protein sequence ID" value="Os06t0706000-01"/>
    <property type="gene ID" value="Os06g0706000"/>
</dbReference>
<reference evidence="2" key="2">
    <citation type="submission" date="2001-06" db="EMBL/GenBank/DDBJ databases">
        <title>Oryza sativa nipponbare(GA3) genomic DNA, chromosome 6, PAC clone:P0018H04.</title>
        <authorList>
            <person name="Sasaki T."/>
            <person name="Matsumoto T."/>
            <person name="Yamamoto K."/>
        </authorList>
    </citation>
    <scope>NUCLEOTIDE SEQUENCE</scope>
</reference>
<accession>A0A0P0X0Z1</accession>
<reference evidence="3" key="6">
    <citation type="journal article" date="2008" name="Nucleic Acids Res.">
        <title>The Rice Annotation Project Database (RAP-DB): 2008 update.</title>
        <authorList>
            <consortium name="The Rice Annotation Project (RAP)"/>
            <person name="Tanaka T."/>
            <person name="Antonio B.A."/>
            <person name="Kikuchi S."/>
            <person name="Matsumoto T."/>
            <person name="Nagamura Y."/>
            <person name="Numa H."/>
            <person name="Sakai H."/>
            <person name="Wu J."/>
            <person name="Itoh T."/>
            <person name="Sasaki T."/>
            <person name="Aono R."/>
            <person name="Fujii Y."/>
            <person name="Habara T."/>
            <person name="Harada E."/>
            <person name="Kanno M."/>
            <person name="Kawahara Y."/>
            <person name="Kawashima H."/>
            <person name="Kubooka H."/>
            <person name="Matsuya A."/>
            <person name="Nakaoka H."/>
            <person name="Saichi N."/>
            <person name="Sanbonmatsu R."/>
            <person name="Sato Y."/>
            <person name="Shinso Y."/>
            <person name="Suzuki M."/>
            <person name="Takeda J."/>
            <person name="Tanino M."/>
            <person name="Todokoro F."/>
            <person name="Yamaguchi K."/>
            <person name="Yamamoto N."/>
            <person name="Yamasaki C."/>
            <person name="Imanishi T."/>
            <person name="Okido T."/>
            <person name="Tada M."/>
            <person name="Ikeo K."/>
            <person name="Tateno Y."/>
            <person name="Gojobori T."/>
            <person name="Lin Y.C."/>
            <person name="Wei F.J."/>
            <person name="Hsing Y.I."/>
            <person name="Zhao Q."/>
            <person name="Han B."/>
            <person name="Kramer M.R."/>
            <person name="McCombie R.W."/>
            <person name="Lonsdale D."/>
            <person name="O'Donovan C.C."/>
            <person name="Whitfield E.J."/>
            <person name="Apweiler R."/>
            <person name="Koyanagi K.O."/>
            <person name="Khurana J.P."/>
            <person name="Raghuvanshi S."/>
            <person name="Singh N.K."/>
            <person name="Tyagi A.K."/>
            <person name="Haberer G."/>
            <person name="Fujisawa M."/>
            <person name="Hosokawa S."/>
            <person name="Ito Y."/>
            <person name="Ikawa H."/>
            <person name="Shibata M."/>
            <person name="Yamamoto M."/>
            <person name="Bruskiewich R.M."/>
            <person name="Hoen D.R."/>
            <person name="Bureau TE."/>
            <person name="Namiki N."/>
            <person name="Ohyanagi H."/>
            <person name="Sakai Y."/>
            <person name="Nobushima S."/>
            <person name="Sakata K."/>
            <person name="Barrero R.A."/>
            <person name="Sato Y."/>
            <person name="Souvorov A."/>
            <person name="Smith-White B."/>
            <person name="Tatusova T."/>
            <person name="An S."/>
            <person name="An G."/>
            <person name="OOta S."/>
            <person name="Fuks G."/>
            <person name="Messing J."/>
            <person name="Christie K.R."/>
            <person name="Lieberherr D."/>
            <person name="Kim H."/>
            <person name="Zuccolo A."/>
            <person name="Wing R.A."/>
            <person name="Nobuta K."/>
            <person name="Green P.J."/>
            <person name="Lu C."/>
            <person name="Meyers BC."/>
            <person name="Chaparro C."/>
            <person name="Piegu B."/>
            <person name="Panaud O."/>
            <person name="Echeverria M."/>
        </authorList>
    </citation>
    <scope>NUCLEOTIDE SEQUENCE</scope>
</reference>
<reference evidence="4" key="7">
    <citation type="journal article" date="2008" name="Nucleic Acids Res.">
        <title>The rice annotation project database (RAP-DB): 2008 update.</title>
        <authorList>
            <consortium name="The rice annotation project (RAP)"/>
        </authorList>
    </citation>
    <scope>GENOME REANNOTATION</scope>
    <source>
        <strain evidence="4">cv. Nipponbare</strain>
    </source>
</reference>
<evidence type="ECO:0000313" key="2">
    <source>
        <dbReference type="EMBL" id="BAD53809.1"/>
    </source>
</evidence>
<organism evidence="2 4">
    <name type="scientific">Oryza sativa subsp. japonica</name>
    <name type="common">Rice</name>
    <dbReference type="NCBI Taxonomy" id="39947"/>
    <lineage>
        <taxon>Eukaryota</taxon>
        <taxon>Viridiplantae</taxon>
        <taxon>Streptophyta</taxon>
        <taxon>Embryophyta</taxon>
        <taxon>Tracheophyta</taxon>
        <taxon>Spermatophyta</taxon>
        <taxon>Magnoliopsida</taxon>
        <taxon>Liliopsida</taxon>
        <taxon>Poales</taxon>
        <taxon>Poaceae</taxon>
        <taxon>BOP clade</taxon>
        <taxon>Oryzoideae</taxon>
        <taxon>Oryzeae</taxon>
        <taxon>Oryzinae</taxon>
        <taxon>Oryza</taxon>
        <taxon>Oryza sativa</taxon>
    </lineage>
</organism>
<gene>
    <name evidence="3" type="ordered locus">Os06g0706000</name>
    <name evidence="2" type="ORF">P0018H04.20</name>
    <name evidence="1" type="ORF">P0621D05.8</name>
</gene>
<reference evidence="3" key="8">
    <citation type="submission" date="2012-08" db="EMBL/GenBank/DDBJ databases">
        <title>Oryza sativa nipponbare(GA3) genomic DNA, chromosome 6.</title>
        <authorList>
            <consortium name="IRGSP(International Rice Genome Sequencing Project)"/>
        </authorList>
    </citation>
    <scope>NUCLEOTIDE SEQUENCE</scope>
</reference>
<reference evidence="3" key="9">
    <citation type="submission" date="2012-08" db="EMBL/GenBank/DDBJ databases">
        <title>The Second Rice Annotation Project Meeting (RAP2).</title>
        <authorList>
            <consortium name="The Rice Annotation Project (RAP)"/>
        </authorList>
    </citation>
    <scope>NUCLEOTIDE SEQUENCE</scope>
</reference>
<dbReference type="AlphaFoldDB" id="A0A0P0X0Z1"/>
<dbReference type="EMBL" id="AP003621">
    <property type="protein sequence ID" value="BAD53596.1"/>
    <property type="molecule type" value="Genomic_DNA"/>
</dbReference>
<evidence type="ECO:0000313" key="3">
    <source>
        <dbReference type="EMBL" id="BAF20435.1"/>
    </source>
</evidence>
<proteinExistence type="predicted"/>
<dbReference type="EMBL" id="AP008212">
    <property type="protein sequence ID" value="BAF20435.1"/>
    <property type="molecule type" value="Genomic_DNA"/>
</dbReference>
<dbReference type="KEGG" id="dosa:Os06g0706000"/>
<dbReference type="Proteomes" id="UP000000763">
    <property type="component" value="Chromosome 6"/>
</dbReference>
<evidence type="ECO:0000313" key="4">
    <source>
        <dbReference type="Proteomes" id="UP000000763"/>
    </source>
</evidence>
<evidence type="ECO:0000313" key="1">
    <source>
        <dbReference type="EMBL" id="BAD53596.1"/>
    </source>
</evidence>
<dbReference type="EMBL" id="AP003761">
    <property type="protein sequence ID" value="BAD53809.1"/>
    <property type="molecule type" value="Genomic_DNA"/>
</dbReference>
<reference evidence="3 4" key="3">
    <citation type="journal article" date="2005" name="Nature">
        <title>The map-based sequence of the rice genome.</title>
        <authorList>
            <consortium name="International rice genome sequencing project (IRGSP)"/>
            <person name="Matsumoto T."/>
            <person name="Wu J."/>
            <person name="Kanamori H."/>
            <person name="Katayose Y."/>
            <person name="Fujisawa M."/>
            <person name="Namiki N."/>
            <person name="Mizuno H."/>
            <person name="Yamamoto K."/>
            <person name="Antonio B.A."/>
            <person name="Baba T."/>
            <person name="Sakata K."/>
            <person name="Nagamura Y."/>
            <person name="Aoki H."/>
            <person name="Arikawa K."/>
            <person name="Arita K."/>
            <person name="Bito T."/>
            <person name="Chiden Y."/>
            <person name="Fujitsuka N."/>
            <person name="Fukunaka R."/>
            <person name="Hamada M."/>
            <person name="Harada C."/>
            <person name="Hayashi A."/>
            <person name="Hijishita S."/>
            <person name="Honda M."/>
            <person name="Hosokawa S."/>
            <person name="Ichikawa Y."/>
            <person name="Idonuma A."/>
            <person name="Iijima M."/>
            <person name="Ikeda M."/>
            <person name="Ikeno M."/>
            <person name="Ito K."/>
            <person name="Ito S."/>
            <person name="Ito T."/>
            <person name="Ito Y."/>
            <person name="Ito Y."/>
            <person name="Iwabuchi A."/>
            <person name="Kamiya K."/>
            <person name="Karasawa W."/>
            <person name="Kurita K."/>
            <person name="Katagiri S."/>
            <person name="Kikuta A."/>
            <person name="Kobayashi H."/>
            <person name="Kobayashi N."/>
            <person name="Machita K."/>
            <person name="Maehara T."/>
            <person name="Masukawa M."/>
            <person name="Mizubayashi T."/>
            <person name="Mukai Y."/>
            <person name="Nagasaki H."/>
            <person name="Nagata Y."/>
            <person name="Naito S."/>
            <person name="Nakashima M."/>
            <person name="Nakama Y."/>
            <person name="Nakamichi Y."/>
            <person name="Nakamura M."/>
            <person name="Meguro A."/>
            <person name="Negishi M."/>
            <person name="Ohta I."/>
            <person name="Ohta T."/>
            <person name="Okamoto M."/>
            <person name="Ono N."/>
            <person name="Saji S."/>
            <person name="Sakaguchi M."/>
            <person name="Sakai K."/>
            <person name="Shibata M."/>
            <person name="Shimokawa T."/>
            <person name="Song J."/>
            <person name="Takazaki Y."/>
            <person name="Terasawa K."/>
            <person name="Tsugane M."/>
            <person name="Tsuji K."/>
            <person name="Ueda S."/>
            <person name="Waki K."/>
            <person name="Yamagata H."/>
            <person name="Yamamoto M."/>
            <person name="Yamamoto S."/>
            <person name="Yamane H."/>
            <person name="Yoshiki S."/>
            <person name="Yoshihara R."/>
            <person name="Yukawa K."/>
            <person name="Zhong H."/>
            <person name="Yano M."/>
            <person name="Yuan Q."/>
            <person name="Ouyang S."/>
            <person name="Liu J."/>
            <person name="Jones K.M."/>
            <person name="Gansberger K."/>
            <person name="Moffat K."/>
            <person name="Hill J."/>
            <person name="Bera J."/>
            <person name="Fadrosh D."/>
            <person name="Jin S."/>
            <person name="Johri S."/>
            <person name="Kim M."/>
            <person name="Overton L."/>
            <person name="Reardon M."/>
            <person name="Tsitrin T."/>
            <person name="Vuong H."/>
            <person name="Weaver B."/>
            <person name="Ciecko A."/>
            <person name="Tallon L."/>
            <person name="Jackson J."/>
            <person name="Pai G."/>
            <person name="Aken S.V."/>
            <person name="Utterback T."/>
            <person name="Reidmuller S."/>
            <person name="Feldblyum T."/>
            <person name="Hsiao J."/>
            <person name="Zismann V."/>
            <person name="Iobst S."/>
            <person name="de Vazeille A.R."/>
            <person name="Buell C.R."/>
            <person name="Ying K."/>
            <person name="Li Y."/>
            <person name="Lu T."/>
            <person name="Huang Y."/>
            <person name="Zhao Q."/>
            <person name="Feng Q."/>
            <person name="Zhang L."/>
            <person name="Zhu J."/>
            <person name="Weng Q."/>
            <person name="Mu J."/>
            <person name="Lu Y."/>
            <person name="Fan D."/>
            <person name="Liu Y."/>
            <person name="Guan J."/>
            <person name="Zhang Y."/>
            <person name="Yu S."/>
            <person name="Liu X."/>
            <person name="Zhang Y."/>
            <person name="Hong G."/>
            <person name="Han B."/>
            <person name="Choisne N."/>
            <person name="Demange N."/>
            <person name="Orjeda G."/>
            <person name="Samain S."/>
            <person name="Cattolico L."/>
            <person name="Pelletier E."/>
            <person name="Couloux A."/>
            <person name="Segurens B."/>
            <person name="Wincker P."/>
            <person name="D'Hont A."/>
            <person name="Scarpelli C."/>
            <person name="Weissenbach J."/>
            <person name="Salanoubat M."/>
            <person name="Quetier F."/>
            <person name="Yu Y."/>
            <person name="Kim H.R."/>
            <person name="Rambo T."/>
            <person name="Currie J."/>
            <person name="Collura K."/>
            <person name="Luo M."/>
            <person name="Yang T."/>
            <person name="Ammiraju J.S.S."/>
            <person name="Engler F."/>
            <person name="Soderlund C."/>
            <person name="Wing R.A."/>
            <person name="Palmer L.E."/>
            <person name="de la Bastide M."/>
            <person name="Spiegel L."/>
            <person name="Nascimento L."/>
            <person name="Zutavern T."/>
            <person name="O'Shaughnessy A."/>
            <person name="Dike S."/>
            <person name="Dedhia N."/>
            <person name="Preston R."/>
            <person name="Balija V."/>
            <person name="McCombie W.R."/>
            <person name="Chow T."/>
            <person name="Chen H."/>
            <person name="Chung M."/>
            <person name="Chen C."/>
            <person name="Shaw J."/>
            <person name="Wu H."/>
            <person name="Hsiao K."/>
            <person name="Chao Y."/>
            <person name="Chu M."/>
            <person name="Cheng C."/>
            <person name="Hour A."/>
            <person name="Lee P."/>
            <person name="Lin S."/>
            <person name="Lin Y."/>
            <person name="Liou J."/>
            <person name="Liu S."/>
            <person name="Hsing Y."/>
            <person name="Raghuvanshi S."/>
            <person name="Mohanty A."/>
            <person name="Bharti A.K."/>
            <person name="Gaur A."/>
            <person name="Gupta V."/>
            <person name="Kumar D."/>
            <person name="Ravi V."/>
            <person name="Vij S."/>
            <person name="Kapur A."/>
            <person name="Khurana P."/>
            <person name="Khurana P."/>
            <person name="Khurana J.P."/>
            <person name="Tyagi A.K."/>
            <person name="Gaikwad K."/>
            <person name="Singh A."/>
            <person name="Dalal V."/>
            <person name="Srivastava S."/>
            <person name="Dixit A."/>
            <person name="Pal A.K."/>
            <person name="Ghazi I.A."/>
            <person name="Yadav M."/>
            <person name="Pandit A."/>
            <person name="Bhargava A."/>
            <person name="Sureshbabu K."/>
            <person name="Batra K."/>
            <person name="Sharma T.R."/>
            <person name="Mohapatra T."/>
            <person name="Singh N.K."/>
            <person name="Messing J."/>
            <person name="Nelson A.B."/>
            <person name="Fuks G."/>
            <person name="Kavchok S."/>
            <person name="Keizer G."/>
            <person name="Linton E."/>
            <person name="Llaca V."/>
            <person name="Song R."/>
            <person name="Tanyolac B."/>
            <person name="Young S."/>
            <person name="Ho-Il K."/>
            <person name="Hahn J.H."/>
            <person name="Sangsakoo G."/>
            <person name="Vanavichit A."/>
            <person name="de Mattos Luiz.A.T."/>
            <person name="Zimmer P.D."/>
            <person name="Malone G."/>
            <person name="Dellagostin O."/>
            <person name="de Oliveira A.C."/>
            <person name="Bevan M."/>
            <person name="Bancroft I."/>
            <person name="Minx P."/>
            <person name="Cordum H."/>
            <person name="Wilson R."/>
            <person name="Cheng Z."/>
            <person name="Jin W."/>
            <person name="Jiang J."/>
            <person name="Leong S.A."/>
            <person name="Iwama H."/>
            <person name="Gojobori T."/>
            <person name="Itoh T."/>
            <person name="Niimura Y."/>
            <person name="Fujii Y."/>
            <person name="Habara T."/>
            <person name="Sakai H."/>
            <person name="Sato Y."/>
            <person name="Wilson G."/>
            <person name="Kumar K."/>
            <person name="McCouch S."/>
            <person name="Juretic N."/>
            <person name="Hoen D."/>
            <person name="Wright S."/>
            <person name="Bruskiewich R."/>
            <person name="Bureau T."/>
            <person name="Miyao A."/>
            <person name="Hirochika H."/>
            <person name="Nishikawa T."/>
            <person name="Kadowaki K."/>
            <person name="Sugiura M."/>
            <person name="Burr B."/>
            <person name="Sasaki T."/>
        </authorList>
    </citation>
    <scope>NUCLEOTIDE SEQUENCE [LARGE SCALE GENOMIC DNA]</scope>
    <source>
        <strain evidence="4">cv. Nipponbare</strain>
    </source>
</reference>
<reference evidence="1" key="1">
    <citation type="submission" date="2001-05" db="EMBL/GenBank/DDBJ databases">
        <title>Oryza sativa nipponbare(GA3) genomic DNA, chromosome 6, PAC clone:P0621D05.</title>
        <authorList>
            <person name="Sasaki T."/>
            <person name="Matsumoto T."/>
            <person name="Yamamoto K."/>
        </authorList>
    </citation>
    <scope>NUCLEOTIDE SEQUENCE</scope>
</reference>
<protein>
    <submittedName>
        <fullName evidence="3">Os06g0706000 protein</fullName>
    </submittedName>
</protein>
<name>A0A0P0X0Z1_ORYSJ</name>